<reference evidence="7 8" key="1">
    <citation type="submission" date="2019-03" db="EMBL/GenBank/DDBJ databases">
        <title>Genomic Encyclopedia of Type Strains, Phase IV (KMG-IV): sequencing the most valuable type-strain genomes for metagenomic binning, comparative biology and taxonomic classification.</title>
        <authorList>
            <person name="Goeker M."/>
        </authorList>
    </citation>
    <scope>NUCLEOTIDE SEQUENCE [LARGE SCALE GENOMIC DNA]</scope>
    <source>
        <strain evidence="7 8">DSM 100309</strain>
    </source>
</reference>
<feature type="domain" description="EamA" evidence="6">
    <location>
        <begin position="143"/>
        <end position="271"/>
    </location>
</feature>
<evidence type="ECO:0000256" key="4">
    <source>
        <dbReference type="ARBA" id="ARBA00023136"/>
    </source>
</evidence>
<feature type="transmembrane region" description="Helical" evidence="5">
    <location>
        <begin position="87"/>
        <end position="108"/>
    </location>
</feature>
<feature type="transmembrane region" description="Helical" evidence="5">
    <location>
        <begin position="197"/>
        <end position="217"/>
    </location>
</feature>
<dbReference type="Pfam" id="PF00892">
    <property type="entry name" value="EamA"/>
    <property type="match status" value="2"/>
</dbReference>
<feature type="transmembrane region" description="Helical" evidence="5">
    <location>
        <begin position="172"/>
        <end position="191"/>
    </location>
</feature>
<sequence length="288" mass="31752">MKSGWMVVAGVLFALMGAFVKFGSEYFSSAELVFYRSLIGLLVIYLIVKTQKLPLATPHWRMHLWRGLSGFVALMFFFTAIGQLPLATAITLNYTSPLFLALLITFYLKERPHWPLIFSILLGFTGVILLLRPTMNHGQLSAGLLGLASGFLAGIAYLNVKQLGQIGEPEWRVVYYFTLISTIGAGIWMIFHSFHPVTTKGFLLLLGLGTTATLAQLAMTRAYRLGSTLIVASLAYTTVIFASLLGILFWGEILSLTSWIAIFIIVISGVISVRTTPKISHPKNETPT</sequence>
<feature type="transmembrane region" description="Helical" evidence="5">
    <location>
        <begin position="140"/>
        <end position="160"/>
    </location>
</feature>
<feature type="transmembrane region" description="Helical" evidence="5">
    <location>
        <begin position="63"/>
        <end position="81"/>
    </location>
</feature>
<comment type="subcellular location">
    <subcellularLocation>
        <location evidence="1">Membrane</location>
        <topology evidence="1">Multi-pass membrane protein</topology>
    </subcellularLocation>
</comment>
<dbReference type="InterPro" id="IPR000620">
    <property type="entry name" value="EamA_dom"/>
</dbReference>
<keyword evidence="3 5" id="KW-1133">Transmembrane helix</keyword>
<dbReference type="InterPro" id="IPR037185">
    <property type="entry name" value="EmrE-like"/>
</dbReference>
<feature type="transmembrane region" description="Helical" evidence="5">
    <location>
        <begin position="115"/>
        <end position="134"/>
    </location>
</feature>
<comment type="caution">
    <text evidence="7">The sequence shown here is derived from an EMBL/GenBank/DDBJ whole genome shotgun (WGS) entry which is preliminary data.</text>
</comment>
<evidence type="ECO:0000256" key="2">
    <source>
        <dbReference type="ARBA" id="ARBA00022692"/>
    </source>
</evidence>
<evidence type="ECO:0000256" key="5">
    <source>
        <dbReference type="SAM" id="Phobius"/>
    </source>
</evidence>
<evidence type="ECO:0000313" key="7">
    <source>
        <dbReference type="EMBL" id="TCV82348.1"/>
    </source>
</evidence>
<dbReference type="PANTHER" id="PTHR22911:SF6">
    <property type="entry name" value="SOLUTE CARRIER FAMILY 35 MEMBER G1"/>
    <property type="match status" value="1"/>
</dbReference>
<accession>A0A4R3XVV2</accession>
<evidence type="ECO:0000313" key="8">
    <source>
        <dbReference type="Proteomes" id="UP000295367"/>
    </source>
</evidence>
<proteinExistence type="predicted"/>
<dbReference type="PANTHER" id="PTHR22911">
    <property type="entry name" value="ACYL-MALONYL CONDENSING ENZYME-RELATED"/>
    <property type="match status" value="1"/>
</dbReference>
<dbReference type="GO" id="GO:0016020">
    <property type="term" value="C:membrane"/>
    <property type="evidence" value="ECO:0007669"/>
    <property type="project" value="UniProtKB-SubCell"/>
</dbReference>
<protein>
    <submittedName>
        <fullName evidence="7">Threonine/homoserine efflux transporter RhtA</fullName>
    </submittedName>
</protein>
<feature type="transmembrane region" description="Helical" evidence="5">
    <location>
        <begin position="256"/>
        <end position="273"/>
    </location>
</feature>
<dbReference type="AlphaFoldDB" id="A0A4R3XVV2"/>
<dbReference type="Proteomes" id="UP000295367">
    <property type="component" value="Unassembled WGS sequence"/>
</dbReference>
<organism evidence="7 8">
    <name type="scientific">Sulfurirhabdus autotrophica</name>
    <dbReference type="NCBI Taxonomy" id="1706046"/>
    <lineage>
        <taxon>Bacteria</taxon>
        <taxon>Pseudomonadati</taxon>
        <taxon>Pseudomonadota</taxon>
        <taxon>Betaproteobacteria</taxon>
        <taxon>Nitrosomonadales</taxon>
        <taxon>Sulfuricellaceae</taxon>
        <taxon>Sulfurirhabdus</taxon>
    </lineage>
</organism>
<gene>
    <name evidence="7" type="ORF">EDC63_12240</name>
</gene>
<keyword evidence="4 5" id="KW-0472">Membrane</keyword>
<name>A0A4R3XVV2_9PROT</name>
<evidence type="ECO:0000256" key="1">
    <source>
        <dbReference type="ARBA" id="ARBA00004141"/>
    </source>
</evidence>
<feature type="transmembrane region" description="Helical" evidence="5">
    <location>
        <begin position="229"/>
        <end position="250"/>
    </location>
</feature>
<evidence type="ECO:0000256" key="3">
    <source>
        <dbReference type="ARBA" id="ARBA00022989"/>
    </source>
</evidence>
<dbReference type="SUPFAM" id="SSF103481">
    <property type="entry name" value="Multidrug resistance efflux transporter EmrE"/>
    <property type="match status" value="2"/>
</dbReference>
<evidence type="ECO:0000259" key="6">
    <source>
        <dbReference type="Pfam" id="PF00892"/>
    </source>
</evidence>
<feature type="domain" description="EamA" evidence="6">
    <location>
        <begin position="5"/>
        <end position="131"/>
    </location>
</feature>
<keyword evidence="8" id="KW-1185">Reference proteome</keyword>
<dbReference type="EMBL" id="SMCO01000022">
    <property type="protein sequence ID" value="TCV82348.1"/>
    <property type="molecule type" value="Genomic_DNA"/>
</dbReference>
<keyword evidence="2 5" id="KW-0812">Transmembrane</keyword>
<feature type="transmembrane region" description="Helical" evidence="5">
    <location>
        <begin position="33"/>
        <end position="51"/>
    </location>
</feature>
<dbReference type="RefSeq" id="WP_223248492.1">
    <property type="nucleotide sequence ID" value="NZ_BHVT01000077.1"/>
</dbReference>